<organism evidence="1 2">
    <name type="scientific">Parablautia intestinalis</name>
    <dbReference type="NCBI Taxonomy" id="2320100"/>
    <lineage>
        <taxon>Bacteria</taxon>
        <taxon>Bacillati</taxon>
        <taxon>Bacillota</taxon>
        <taxon>Clostridia</taxon>
        <taxon>Lachnospirales</taxon>
        <taxon>Lachnospiraceae</taxon>
        <taxon>Parablautia</taxon>
    </lineage>
</organism>
<dbReference type="AlphaFoldDB" id="A0A3A9AJ86"/>
<comment type="caution">
    <text evidence="1">The sequence shown here is derived from an EMBL/GenBank/DDBJ whole genome shotgun (WGS) entry which is preliminary data.</text>
</comment>
<sequence>MGMIEELKELGVDVEDAVQRFMGNEGLFTRMVKKLPPSIKDLHVVDYVEKGDYETALNNAHTLKGVMGNLSVTPLFNAYNDAVALLRENKPEEAKKRVEEILPVQEQIVACIEKYL</sequence>
<evidence type="ECO:0008006" key="3">
    <source>
        <dbReference type="Google" id="ProtNLM"/>
    </source>
</evidence>
<dbReference type="OrthoDB" id="1669200at2"/>
<reference evidence="1 2" key="1">
    <citation type="submission" date="2018-09" db="EMBL/GenBank/DDBJ databases">
        <title>Murine metabolic-syndrome-specific gut microbial biobank.</title>
        <authorList>
            <person name="Liu C."/>
        </authorList>
    </citation>
    <scope>NUCLEOTIDE SEQUENCE [LARGE SCALE GENOMIC DNA]</scope>
    <source>
        <strain evidence="1 2">0.1xD8-82</strain>
    </source>
</reference>
<dbReference type="EMBL" id="RAYQ01000010">
    <property type="protein sequence ID" value="RKI91368.1"/>
    <property type="molecule type" value="Genomic_DNA"/>
</dbReference>
<dbReference type="Proteomes" id="UP000280696">
    <property type="component" value="Unassembled WGS sequence"/>
</dbReference>
<proteinExistence type="predicted"/>
<gene>
    <name evidence="1" type="ORF">D7V94_10760</name>
</gene>
<accession>A0A3A9AJ86</accession>
<dbReference type="SUPFAM" id="SSF47226">
    <property type="entry name" value="Histidine-containing phosphotransfer domain, HPT domain"/>
    <property type="match status" value="1"/>
</dbReference>
<evidence type="ECO:0000313" key="1">
    <source>
        <dbReference type="EMBL" id="RKI91368.1"/>
    </source>
</evidence>
<keyword evidence="2" id="KW-1185">Reference proteome</keyword>
<name>A0A3A9AJ86_9FIRM</name>
<dbReference type="RefSeq" id="WP_120469588.1">
    <property type="nucleotide sequence ID" value="NZ_CATJBT010000275.1"/>
</dbReference>
<dbReference type="GO" id="GO:0000160">
    <property type="term" value="P:phosphorelay signal transduction system"/>
    <property type="evidence" value="ECO:0007669"/>
    <property type="project" value="InterPro"/>
</dbReference>
<evidence type="ECO:0000313" key="2">
    <source>
        <dbReference type="Proteomes" id="UP000280696"/>
    </source>
</evidence>
<dbReference type="Gene3D" id="1.20.120.160">
    <property type="entry name" value="HPT domain"/>
    <property type="match status" value="1"/>
</dbReference>
<dbReference type="InterPro" id="IPR036641">
    <property type="entry name" value="HPT_dom_sf"/>
</dbReference>
<protein>
    <recommendedName>
        <fullName evidence="3">Hpt domain-containing protein</fullName>
    </recommendedName>
</protein>